<gene>
    <name evidence="1" type="ORF">GRI69_06615</name>
</gene>
<evidence type="ECO:0000313" key="1">
    <source>
        <dbReference type="EMBL" id="MXO47923.1"/>
    </source>
</evidence>
<organism evidence="1 2">
    <name type="scientific">Qipengyuania vulgaris</name>
    <dbReference type="NCBI Taxonomy" id="291985"/>
    <lineage>
        <taxon>Bacteria</taxon>
        <taxon>Pseudomonadati</taxon>
        <taxon>Pseudomonadota</taxon>
        <taxon>Alphaproteobacteria</taxon>
        <taxon>Sphingomonadales</taxon>
        <taxon>Erythrobacteraceae</taxon>
        <taxon>Qipengyuania</taxon>
    </lineage>
</organism>
<sequence length="127" mass="13934">MSLLAATMLLFAAEAPVMIVSAPEAEYDIGYDELLAGEDRAALEAIENCKNLPTDDPARQINHGIALARLGDYGEARERFDAAARNAERYELQTSTGDWIDSKVIARRGLAMLDQGEFRGYEALAVR</sequence>
<evidence type="ECO:0000313" key="2">
    <source>
        <dbReference type="Proteomes" id="UP000448199"/>
    </source>
</evidence>
<accession>A0A844XRY8</accession>
<dbReference type="OrthoDB" id="92543at2"/>
<dbReference type="Proteomes" id="UP000448199">
    <property type="component" value="Unassembled WGS sequence"/>
</dbReference>
<dbReference type="AlphaFoldDB" id="A0A844XRY8"/>
<keyword evidence="2" id="KW-1185">Reference proteome</keyword>
<reference evidence="1 2" key="1">
    <citation type="submission" date="2019-12" db="EMBL/GenBank/DDBJ databases">
        <title>Genomic-based taxomic classification of the family Erythrobacteraceae.</title>
        <authorList>
            <person name="Xu L."/>
        </authorList>
    </citation>
    <scope>NUCLEOTIDE SEQUENCE [LARGE SCALE GENOMIC DNA]</scope>
    <source>
        <strain evidence="1 2">DSM 17792</strain>
    </source>
</reference>
<dbReference type="EMBL" id="WTYC01000002">
    <property type="protein sequence ID" value="MXO47923.1"/>
    <property type="molecule type" value="Genomic_DNA"/>
</dbReference>
<evidence type="ECO:0008006" key="3">
    <source>
        <dbReference type="Google" id="ProtNLM"/>
    </source>
</evidence>
<proteinExistence type="predicted"/>
<protein>
    <recommendedName>
        <fullName evidence="3">Tetratricopeptide repeat protein</fullName>
    </recommendedName>
</protein>
<dbReference type="Gene3D" id="1.25.40.10">
    <property type="entry name" value="Tetratricopeptide repeat domain"/>
    <property type="match status" value="1"/>
</dbReference>
<comment type="caution">
    <text evidence="1">The sequence shown here is derived from an EMBL/GenBank/DDBJ whole genome shotgun (WGS) entry which is preliminary data.</text>
</comment>
<dbReference type="SUPFAM" id="SSF48452">
    <property type="entry name" value="TPR-like"/>
    <property type="match status" value="1"/>
</dbReference>
<name>A0A844XRY8_9SPHN</name>
<dbReference type="RefSeq" id="WP_160727458.1">
    <property type="nucleotide sequence ID" value="NZ_WTYC01000002.1"/>
</dbReference>
<dbReference type="InterPro" id="IPR011990">
    <property type="entry name" value="TPR-like_helical_dom_sf"/>
</dbReference>